<dbReference type="Proteomes" id="UP001527866">
    <property type="component" value="Unassembled WGS sequence"/>
</dbReference>
<evidence type="ECO:0000313" key="2">
    <source>
        <dbReference type="EMBL" id="MDA2811949.1"/>
    </source>
</evidence>
<name>A0ABT4U4R2_9ACTN</name>
<dbReference type="RefSeq" id="WP_270686401.1">
    <property type="nucleotide sequence ID" value="NZ_JAQFWQ010000039.1"/>
</dbReference>
<accession>A0ABT4U4R2</accession>
<protein>
    <submittedName>
        <fullName evidence="2">Uncharacterized protein</fullName>
    </submittedName>
</protein>
<proteinExistence type="predicted"/>
<gene>
    <name evidence="2" type="ORF">O4J56_15005</name>
</gene>
<organism evidence="2 3">
    <name type="scientific">Nocardiopsis endophytica</name>
    <dbReference type="NCBI Taxonomy" id="3018445"/>
    <lineage>
        <taxon>Bacteria</taxon>
        <taxon>Bacillati</taxon>
        <taxon>Actinomycetota</taxon>
        <taxon>Actinomycetes</taxon>
        <taxon>Streptosporangiales</taxon>
        <taxon>Nocardiopsidaceae</taxon>
        <taxon>Nocardiopsis</taxon>
    </lineage>
</organism>
<comment type="caution">
    <text evidence="2">The sequence shown here is derived from an EMBL/GenBank/DDBJ whole genome shotgun (WGS) entry which is preliminary data.</text>
</comment>
<reference evidence="2 3" key="1">
    <citation type="submission" date="2023-01" db="EMBL/GenBank/DDBJ databases">
        <title>Draft genome sequence of Nocardiopsis sp. RSe5-2 isolated from halophytes.</title>
        <authorList>
            <person name="Duangmal K."/>
            <person name="Chantavorakit T."/>
        </authorList>
    </citation>
    <scope>NUCLEOTIDE SEQUENCE [LARGE SCALE GENOMIC DNA]</scope>
    <source>
        <strain evidence="2 3">RSe5-2</strain>
    </source>
</reference>
<dbReference type="EMBL" id="JAQFWQ010000039">
    <property type="protein sequence ID" value="MDA2811949.1"/>
    <property type="molecule type" value="Genomic_DNA"/>
</dbReference>
<sequence>MLRVFSACVLARLQMEQGDQGWRLSIRGLPYIGEGTSPQEAILRLGDMLGRVPTESGPGLCPVEAERDDERRRLQELMTVMEAEHGPVPDEVLREAEREWSDLEGP</sequence>
<evidence type="ECO:0000256" key="1">
    <source>
        <dbReference type="SAM" id="MobiDB-lite"/>
    </source>
</evidence>
<keyword evidence="3" id="KW-1185">Reference proteome</keyword>
<feature type="region of interest" description="Disordered" evidence="1">
    <location>
        <begin position="84"/>
        <end position="106"/>
    </location>
</feature>
<evidence type="ECO:0000313" key="3">
    <source>
        <dbReference type="Proteomes" id="UP001527866"/>
    </source>
</evidence>